<accession>A0A1H6FCG8</accession>
<dbReference type="Proteomes" id="UP000236724">
    <property type="component" value="Unassembled WGS sequence"/>
</dbReference>
<keyword evidence="3" id="KW-1185">Reference proteome</keyword>
<organism evidence="2 3">
    <name type="scientific">Candidatus Venteria ishoeyi</name>
    <dbReference type="NCBI Taxonomy" id="1899563"/>
    <lineage>
        <taxon>Bacteria</taxon>
        <taxon>Pseudomonadati</taxon>
        <taxon>Pseudomonadota</taxon>
        <taxon>Gammaproteobacteria</taxon>
        <taxon>Thiotrichales</taxon>
        <taxon>Thiotrichaceae</taxon>
        <taxon>Venteria</taxon>
    </lineage>
</organism>
<dbReference type="AlphaFoldDB" id="A0A1H6FCG8"/>
<evidence type="ECO:0000313" key="3">
    <source>
        <dbReference type="Proteomes" id="UP000236724"/>
    </source>
</evidence>
<name>A0A1H6FCG8_9GAMM</name>
<dbReference type="EMBL" id="FMSV02000515">
    <property type="protein sequence ID" value="SEH07091.1"/>
    <property type="molecule type" value="Genomic_DNA"/>
</dbReference>
<dbReference type="RefSeq" id="WP_103920795.1">
    <property type="nucleotide sequence ID" value="NZ_FMSV02000515.1"/>
</dbReference>
<feature type="domain" description="KAP NTPase" evidence="1">
    <location>
        <begin position="18"/>
        <end position="143"/>
    </location>
</feature>
<evidence type="ECO:0000259" key="1">
    <source>
        <dbReference type="Pfam" id="PF07693"/>
    </source>
</evidence>
<dbReference type="Pfam" id="PF07693">
    <property type="entry name" value="KAP_NTPase"/>
    <property type="match status" value="1"/>
</dbReference>
<protein>
    <submittedName>
        <fullName evidence="2">KAP family P-loop domain protein</fullName>
    </submittedName>
</protein>
<gene>
    <name evidence="2" type="ORF">MBHS_02960</name>
</gene>
<proteinExistence type="predicted"/>
<sequence length="160" mass="18521">MQYLNDHWTDEIDLLGRTDFAKAIRQLLLGADTPFAMSINGRWGSDKTSMLRALMTAMDGIPVASLSGLFENPEDRGDGQLPDDLKVLDEKGKWIVQDEVLKQQLKNTKTVWFNPWQYQNEDNPIIPLLHEIREQVRQHYTFTHQTKKEAMHSKPGFRVL</sequence>
<dbReference type="OrthoDB" id="88903at2"/>
<dbReference type="InterPro" id="IPR011646">
    <property type="entry name" value="KAP_P-loop"/>
</dbReference>
<reference evidence="2 3" key="1">
    <citation type="submission" date="2016-10" db="EMBL/GenBank/DDBJ databases">
        <authorList>
            <person name="de Groot N.N."/>
        </authorList>
    </citation>
    <scope>NUCLEOTIDE SEQUENCE [LARGE SCALE GENOMIC DNA]</scope>
    <source>
        <strain evidence="2">MBHS1</strain>
    </source>
</reference>
<evidence type="ECO:0000313" key="2">
    <source>
        <dbReference type="EMBL" id="SEH07091.1"/>
    </source>
</evidence>